<evidence type="ECO:0000313" key="2">
    <source>
        <dbReference type="Proteomes" id="UP000231912"/>
    </source>
</evidence>
<organism evidence="1 2">
    <name type="scientific">Leptospira wolffii</name>
    <dbReference type="NCBI Taxonomy" id="409998"/>
    <lineage>
        <taxon>Bacteria</taxon>
        <taxon>Pseudomonadati</taxon>
        <taxon>Spirochaetota</taxon>
        <taxon>Spirochaetia</taxon>
        <taxon>Leptospirales</taxon>
        <taxon>Leptospiraceae</taxon>
        <taxon>Leptospira</taxon>
    </lineage>
</organism>
<reference evidence="1 2" key="1">
    <citation type="submission" date="2017-07" db="EMBL/GenBank/DDBJ databases">
        <title>Leptospira spp. isolated from tropical soils.</title>
        <authorList>
            <person name="Thibeaux R."/>
            <person name="Iraola G."/>
            <person name="Ferres I."/>
            <person name="Bierque E."/>
            <person name="Girault D."/>
            <person name="Soupe-Gilbert M.-E."/>
            <person name="Picardeau M."/>
            <person name="Goarant C."/>
        </authorList>
    </citation>
    <scope>NUCLEOTIDE SEQUENCE [LARGE SCALE GENOMIC DNA]</scope>
    <source>
        <strain evidence="1 2">FH2-C-A2</strain>
    </source>
</reference>
<dbReference type="EMBL" id="NPDT01000008">
    <property type="protein sequence ID" value="PJZ64682.1"/>
    <property type="molecule type" value="Genomic_DNA"/>
</dbReference>
<gene>
    <name evidence="1" type="ORF">CH371_16270</name>
</gene>
<dbReference type="AlphaFoldDB" id="A0A2M9Z8M6"/>
<accession>A0A2M9Z8M6</accession>
<protein>
    <submittedName>
        <fullName evidence="1">Uncharacterized protein</fullName>
    </submittedName>
</protein>
<evidence type="ECO:0000313" key="1">
    <source>
        <dbReference type="EMBL" id="PJZ64682.1"/>
    </source>
</evidence>
<comment type="caution">
    <text evidence="1">The sequence shown here is derived from an EMBL/GenBank/DDBJ whole genome shotgun (WGS) entry which is preliminary data.</text>
</comment>
<dbReference type="RefSeq" id="WP_100759833.1">
    <property type="nucleotide sequence ID" value="NZ_NPDT01000008.1"/>
</dbReference>
<proteinExistence type="predicted"/>
<sequence length="81" mass="9066">MQGRIAGINERDSKMIILTDHGYTFGFGNVEYMKINQVVDGDLRSNGTEILTNLTSGDDFILDIEAYDCNQETAFLLLNES</sequence>
<name>A0A2M9Z8M6_9LEPT</name>
<dbReference type="Proteomes" id="UP000231912">
    <property type="component" value="Unassembled WGS sequence"/>
</dbReference>